<reference evidence="1" key="1">
    <citation type="journal article" date="2021" name="Proc. Natl. Acad. Sci. U.S.A.">
        <title>A Catalog of Tens of Thousands of Viruses from Human Metagenomes Reveals Hidden Associations with Chronic Diseases.</title>
        <authorList>
            <person name="Tisza M.J."/>
            <person name="Buck C.B."/>
        </authorList>
    </citation>
    <scope>NUCLEOTIDE SEQUENCE</scope>
    <source>
        <strain evidence="1">CtVqj4</strain>
    </source>
</reference>
<organism evidence="1">
    <name type="scientific">Siphoviridae sp. ctVqj4</name>
    <dbReference type="NCBI Taxonomy" id="2826359"/>
    <lineage>
        <taxon>Viruses</taxon>
        <taxon>Duplodnaviria</taxon>
        <taxon>Heunggongvirae</taxon>
        <taxon>Uroviricota</taxon>
        <taxon>Caudoviricetes</taxon>
    </lineage>
</organism>
<proteinExistence type="predicted"/>
<name>A0A8S5NL29_9CAUD</name>
<protein>
    <submittedName>
        <fullName evidence="1">Tail assembly protein</fullName>
    </submittedName>
</protein>
<dbReference type="EMBL" id="BK015189">
    <property type="protein sequence ID" value="DAD95068.1"/>
    <property type="molecule type" value="Genomic_DNA"/>
</dbReference>
<accession>A0A8S5NL29</accession>
<evidence type="ECO:0000313" key="1">
    <source>
        <dbReference type="EMBL" id="DAD95068.1"/>
    </source>
</evidence>
<sequence>MDIIISANNNETVLVLPVIPEKMPEMSQTYNHTTFDAVAQEINLIGNKGLRTVTLQSFFPVNKNYSFQRPGSEKDGWKYVAFFNRYADLKVPIRMIWLDDLQEISNMAYTIESYAFQINKIKDIDYTIELKEFRFVDAKKVV</sequence>